<feature type="compositionally biased region" description="Basic and acidic residues" evidence="2">
    <location>
        <begin position="66"/>
        <end position="85"/>
    </location>
</feature>
<keyword evidence="1" id="KW-0175">Coiled coil</keyword>
<name>A0A8H7SDG8_9FUNG</name>
<evidence type="ECO:0000313" key="3">
    <source>
        <dbReference type="EMBL" id="KAG2226212.1"/>
    </source>
</evidence>
<gene>
    <name evidence="3" type="ORF">INT45_003357</name>
</gene>
<feature type="compositionally biased region" description="Basic and acidic residues" evidence="2">
    <location>
        <begin position="135"/>
        <end position="145"/>
    </location>
</feature>
<feature type="compositionally biased region" description="Polar residues" evidence="2">
    <location>
        <begin position="29"/>
        <end position="54"/>
    </location>
</feature>
<protein>
    <submittedName>
        <fullName evidence="3">Uncharacterized protein</fullName>
    </submittedName>
</protein>
<evidence type="ECO:0000256" key="1">
    <source>
        <dbReference type="SAM" id="Coils"/>
    </source>
</evidence>
<organism evidence="3 4">
    <name type="scientific">Circinella minor</name>
    <dbReference type="NCBI Taxonomy" id="1195481"/>
    <lineage>
        <taxon>Eukaryota</taxon>
        <taxon>Fungi</taxon>
        <taxon>Fungi incertae sedis</taxon>
        <taxon>Mucoromycota</taxon>
        <taxon>Mucoromycotina</taxon>
        <taxon>Mucoromycetes</taxon>
        <taxon>Mucorales</taxon>
        <taxon>Lichtheimiaceae</taxon>
        <taxon>Circinella</taxon>
    </lineage>
</organism>
<dbReference type="AlphaFoldDB" id="A0A8H7SDG8"/>
<feature type="coiled-coil region" evidence="1">
    <location>
        <begin position="188"/>
        <end position="243"/>
    </location>
</feature>
<accession>A0A8H7SDG8</accession>
<dbReference type="OrthoDB" id="2439595at2759"/>
<evidence type="ECO:0000313" key="4">
    <source>
        <dbReference type="Proteomes" id="UP000646827"/>
    </source>
</evidence>
<reference evidence="3 4" key="1">
    <citation type="submission" date="2020-12" db="EMBL/GenBank/DDBJ databases">
        <title>Metabolic potential, ecology and presence of endohyphal bacteria is reflected in genomic diversity of Mucoromycotina.</title>
        <authorList>
            <person name="Muszewska A."/>
            <person name="Okrasinska A."/>
            <person name="Steczkiewicz K."/>
            <person name="Drgas O."/>
            <person name="Orlowska M."/>
            <person name="Perlinska-Lenart U."/>
            <person name="Aleksandrzak-Piekarczyk T."/>
            <person name="Szatraj K."/>
            <person name="Zielenkiewicz U."/>
            <person name="Pilsyk S."/>
            <person name="Malc E."/>
            <person name="Mieczkowski P."/>
            <person name="Kruszewska J.S."/>
            <person name="Biernat P."/>
            <person name="Pawlowska J."/>
        </authorList>
    </citation>
    <scope>NUCLEOTIDE SEQUENCE [LARGE SCALE GENOMIC DNA]</scope>
    <source>
        <strain evidence="3 4">CBS 142.35</strain>
    </source>
</reference>
<evidence type="ECO:0000256" key="2">
    <source>
        <dbReference type="SAM" id="MobiDB-lite"/>
    </source>
</evidence>
<sequence>MSSGYPPNPPPHDGGHSNEANSYRESHHQYQNLAQAQPVRTINRTKTVKNNLGQAGNKVRGLFGKKQKDSDNGHNKVAGPREEPRSFSSGNSQRGWDRASIPSSFQEDPFDRPVSQAMSYYGERSGGPADNNNVRLEDNSTEHRPSSSVLDMSATATATTDDVRSMELPSLLDEIQQNYNPEDLSPEVQELVRELEQVNHNITQMQKEVMAEAEKRQNLQFKLEEAKRQVQAQEQEYAQIEHKFFDHTRAIRATDDDLSTIRDAFKLLKYSIARLIMTLNKKADKQTATEKFASMWPHLGVTELEPSHVNLLAEKLVHEHLVQQIFRCPLYPGLEINDAYESVTQWLTAHNSEFPVRLRQQLAAIVAKSGKDSELYLASQAEKKKVIDLIYNDLAGVYEPFIRENDANVDGEKRYYAKVTDIVDKAMKLAIAMRGQEVDISTLDTKEGEEEFDEQTMIDVKGKTSGIVRFCICPAFVGGDGEHGFLEKGKVVIA</sequence>
<dbReference type="Proteomes" id="UP000646827">
    <property type="component" value="Unassembled WGS sequence"/>
</dbReference>
<dbReference type="EMBL" id="JAEPRB010000019">
    <property type="protein sequence ID" value="KAG2226212.1"/>
    <property type="molecule type" value="Genomic_DNA"/>
</dbReference>
<comment type="caution">
    <text evidence="3">The sequence shown here is derived from an EMBL/GenBank/DDBJ whole genome shotgun (WGS) entry which is preliminary data.</text>
</comment>
<feature type="compositionally biased region" description="Pro residues" evidence="2">
    <location>
        <begin position="1"/>
        <end position="12"/>
    </location>
</feature>
<proteinExistence type="predicted"/>
<feature type="region of interest" description="Disordered" evidence="2">
    <location>
        <begin position="1"/>
        <end position="150"/>
    </location>
</feature>
<keyword evidence="4" id="KW-1185">Reference proteome</keyword>